<evidence type="ECO:0000256" key="3">
    <source>
        <dbReference type="ARBA" id="ARBA00023163"/>
    </source>
</evidence>
<evidence type="ECO:0000256" key="1">
    <source>
        <dbReference type="ARBA" id="ARBA00023015"/>
    </source>
</evidence>
<keyword evidence="1" id="KW-0805">Transcription regulation</keyword>
<evidence type="ECO:0000259" key="4">
    <source>
        <dbReference type="PROSITE" id="PS50949"/>
    </source>
</evidence>
<dbReference type="Gene3D" id="1.20.120.530">
    <property type="entry name" value="GntR ligand-binding domain-like"/>
    <property type="match status" value="1"/>
</dbReference>
<dbReference type="InterPro" id="IPR008920">
    <property type="entry name" value="TF_FadR/GntR_C"/>
</dbReference>
<dbReference type="AlphaFoldDB" id="A0A9D9DZX2"/>
<dbReference type="Pfam" id="PF00392">
    <property type="entry name" value="GntR"/>
    <property type="match status" value="1"/>
</dbReference>
<protein>
    <submittedName>
        <fullName evidence="5">GntR family transcriptional regulator</fullName>
    </submittedName>
</protein>
<dbReference type="Gene3D" id="1.10.10.10">
    <property type="entry name" value="Winged helix-like DNA-binding domain superfamily/Winged helix DNA-binding domain"/>
    <property type="match status" value="1"/>
</dbReference>
<dbReference type="PANTHER" id="PTHR43537:SF24">
    <property type="entry name" value="GLUCONATE OPERON TRANSCRIPTIONAL REPRESSOR"/>
    <property type="match status" value="1"/>
</dbReference>
<dbReference type="PANTHER" id="PTHR43537">
    <property type="entry name" value="TRANSCRIPTIONAL REGULATOR, GNTR FAMILY"/>
    <property type="match status" value="1"/>
</dbReference>
<name>A0A9D9DZX2_9FIRM</name>
<dbReference type="PROSITE" id="PS50949">
    <property type="entry name" value="HTH_GNTR"/>
    <property type="match status" value="1"/>
</dbReference>
<dbReference type="Pfam" id="PF07729">
    <property type="entry name" value="FCD"/>
    <property type="match status" value="1"/>
</dbReference>
<reference evidence="5" key="2">
    <citation type="journal article" date="2021" name="PeerJ">
        <title>Extensive microbial diversity within the chicken gut microbiome revealed by metagenomics and culture.</title>
        <authorList>
            <person name="Gilroy R."/>
            <person name="Ravi A."/>
            <person name="Getino M."/>
            <person name="Pursley I."/>
            <person name="Horton D.L."/>
            <person name="Alikhan N.F."/>
            <person name="Baker D."/>
            <person name="Gharbi K."/>
            <person name="Hall N."/>
            <person name="Watson M."/>
            <person name="Adriaenssens E.M."/>
            <person name="Foster-Nyarko E."/>
            <person name="Jarju S."/>
            <person name="Secka A."/>
            <person name="Antonio M."/>
            <person name="Oren A."/>
            <person name="Chaudhuri R.R."/>
            <person name="La Ragione R."/>
            <person name="Hildebrand F."/>
            <person name="Pallen M.J."/>
        </authorList>
    </citation>
    <scope>NUCLEOTIDE SEQUENCE</scope>
    <source>
        <strain evidence="5">F6-4510</strain>
    </source>
</reference>
<organism evidence="5 6">
    <name type="scientific">Candidatus Fimicola merdigallinarum</name>
    <dbReference type="NCBI Taxonomy" id="2840819"/>
    <lineage>
        <taxon>Bacteria</taxon>
        <taxon>Bacillati</taxon>
        <taxon>Bacillota</taxon>
        <taxon>Clostridia</taxon>
        <taxon>Lachnospirales</taxon>
        <taxon>Lachnospiraceae</taxon>
        <taxon>Lachnospiraceae incertae sedis</taxon>
        <taxon>Candidatus Fimicola</taxon>
    </lineage>
</organism>
<dbReference type="CDD" id="cd07377">
    <property type="entry name" value="WHTH_GntR"/>
    <property type="match status" value="1"/>
</dbReference>
<dbReference type="EMBL" id="JADIMX010000159">
    <property type="protein sequence ID" value="MBO8435280.1"/>
    <property type="molecule type" value="Genomic_DNA"/>
</dbReference>
<dbReference type="SMART" id="SM00895">
    <property type="entry name" value="FCD"/>
    <property type="match status" value="1"/>
</dbReference>
<dbReference type="SUPFAM" id="SSF48008">
    <property type="entry name" value="GntR ligand-binding domain-like"/>
    <property type="match status" value="1"/>
</dbReference>
<dbReference type="InterPro" id="IPR036388">
    <property type="entry name" value="WH-like_DNA-bd_sf"/>
</dbReference>
<evidence type="ECO:0000313" key="6">
    <source>
        <dbReference type="Proteomes" id="UP000823611"/>
    </source>
</evidence>
<dbReference type="InterPro" id="IPR000524">
    <property type="entry name" value="Tscrpt_reg_HTH_GntR"/>
</dbReference>
<comment type="caution">
    <text evidence="5">The sequence shown here is derived from an EMBL/GenBank/DDBJ whole genome shotgun (WGS) entry which is preliminary data.</text>
</comment>
<dbReference type="GO" id="GO:0003677">
    <property type="term" value="F:DNA binding"/>
    <property type="evidence" value="ECO:0007669"/>
    <property type="project" value="UniProtKB-KW"/>
</dbReference>
<gene>
    <name evidence="5" type="ORF">IAC55_08185</name>
</gene>
<keyword evidence="2" id="KW-0238">DNA-binding</keyword>
<reference evidence="5" key="1">
    <citation type="submission" date="2020-10" db="EMBL/GenBank/DDBJ databases">
        <authorList>
            <person name="Gilroy R."/>
        </authorList>
    </citation>
    <scope>NUCLEOTIDE SEQUENCE</scope>
    <source>
        <strain evidence="5">F6-4510</strain>
    </source>
</reference>
<evidence type="ECO:0000313" key="5">
    <source>
        <dbReference type="EMBL" id="MBO8435280.1"/>
    </source>
</evidence>
<sequence length="213" mass="25164">MDNKKPLQLQAYEYIKNKVINEEMNYDEIYSETKIAKELGISRTPVRDAIQYLSQERYIDIIPNKGFCLHKMELQDFIDTMEIRTAIEGYCARQIANEYESDKAQNTFKKLRELIDIQKKSLNISLKDFFEADMMFHITIVNHINNNELKNLFSSYVYRMRNFAIHSLNHKGRMEKTIEEHLNILNNMESGNAINVYEAIVLHMENPKDISID</sequence>
<dbReference type="Proteomes" id="UP000823611">
    <property type="component" value="Unassembled WGS sequence"/>
</dbReference>
<dbReference type="InterPro" id="IPR036390">
    <property type="entry name" value="WH_DNA-bd_sf"/>
</dbReference>
<keyword evidence="3" id="KW-0804">Transcription</keyword>
<proteinExistence type="predicted"/>
<evidence type="ECO:0000256" key="2">
    <source>
        <dbReference type="ARBA" id="ARBA00023125"/>
    </source>
</evidence>
<dbReference type="InterPro" id="IPR011711">
    <property type="entry name" value="GntR_C"/>
</dbReference>
<accession>A0A9D9DZX2</accession>
<dbReference type="SUPFAM" id="SSF46785">
    <property type="entry name" value="Winged helix' DNA-binding domain"/>
    <property type="match status" value="1"/>
</dbReference>
<dbReference type="GO" id="GO:0003700">
    <property type="term" value="F:DNA-binding transcription factor activity"/>
    <property type="evidence" value="ECO:0007669"/>
    <property type="project" value="InterPro"/>
</dbReference>
<feature type="domain" description="HTH gntR-type" evidence="4">
    <location>
        <begin position="5"/>
        <end position="72"/>
    </location>
</feature>